<proteinExistence type="predicted"/>
<dbReference type="InterPro" id="IPR006675">
    <property type="entry name" value="HDIG_dom"/>
</dbReference>
<evidence type="ECO:0000259" key="1">
    <source>
        <dbReference type="PROSITE" id="PS51831"/>
    </source>
</evidence>
<reference evidence="2 3" key="1">
    <citation type="submission" date="2023-05" db="EMBL/GenBank/DDBJ databases">
        <title>[ruminococcus] sp. nov., isolated from a pig farm feces dump.</title>
        <authorList>
            <person name="Chang Y.-H."/>
        </authorList>
    </citation>
    <scope>NUCLEOTIDE SEQUENCE [LARGE SCALE GENOMIC DNA]</scope>
    <source>
        <strain evidence="2 3">YH-rum2234</strain>
    </source>
</reference>
<dbReference type="CDD" id="cd00077">
    <property type="entry name" value="HDc"/>
    <property type="match status" value="1"/>
</dbReference>
<dbReference type="SMART" id="SM00471">
    <property type="entry name" value="HDc"/>
    <property type="match status" value="1"/>
</dbReference>
<feature type="domain" description="HD" evidence="1">
    <location>
        <begin position="40"/>
        <end position="142"/>
    </location>
</feature>
<dbReference type="PROSITE" id="PS51831">
    <property type="entry name" value="HD"/>
    <property type="match status" value="1"/>
</dbReference>
<dbReference type="Proteomes" id="UP001300383">
    <property type="component" value="Unassembled WGS sequence"/>
</dbReference>
<dbReference type="Pfam" id="PF01966">
    <property type="entry name" value="HD"/>
    <property type="match status" value="1"/>
</dbReference>
<organism evidence="2 3">
    <name type="scientific">Fusibacillus kribbianus</name>
    <dbReference type="NCBI Taxonomy" id="3044208"/>
    <lineage>
        <taxon>Bacteria</taxon>
        <taxon>Bacillati</taxon>
        <taxon>Bacillota</taxon>
        <taxon>Clostridia</taxon>
        <taxon>Lachnospirales</taxon>
        <taxon>Lachnospiraceae</taxon>
        <taxon>Fusibacillus</taxon>
    </lineage>
</organism>
<name>A0AAP4BB02_9FIRM</name>
<dbReference type="EMBL" id="JASGBQ010000022">
    <property type="protein sequence ID" value="MDI9242969.1"/>
    <property type="molecule type" value="Genomic_DNA"/>
</dbReference>
<gene>
    <name evidence="2" type="ORF">QJ036_10875</name>
</gene>
<evidence type="ECO:0000313" key="2">
    <source>
        <dbReference type="EMBL" id="MDI9242969.1"/>
    </source>
</evidence>
<comment type="caution">
    <text evidence="2">The sequence shown here is derived from an EMBL/GenBank/DDBJ whole genome shotgun (WGS) entry which is preliminary data.</text>
</comment>
<dbReference type="InterPro" id="IPR006674">
    <property type="entry name" value="HD_domain"/>
</dbReference>
<dbReference type="AlphaFoldDB" id="A0AAP4BB02"/>
<sequence>MKCENNEPVTYKGLRESEEIRAYIAQGDAALGALGYTEHSEKHAVKTAETAGKILKELGYPKRTVELARIAGYLHDMGNCVNRNDHAHNGALMAFGILRELGMAPEEVAVVVSAIGEHDEHTGTAVDPVSAALILADKTDVRRNRVRNKKKETFDKHDRVNYAAKTSKLTVQTDKKVITLNIELDETICSMMDYFEIFLQRMLMCRKAAEMLGLRFKLTANGGKIA</sequence>
<dbReference type="NCBIfam" id="TIGR00277">
    <property type="entry name" value="HDIG"/>
    <property type="match status" value="1"/>
</dbReference>
<dbReference type="Gene3D" id="1.10.3210.10">
    <property type="entry name" value="Hypothetical protein af1432"/>
    <property type="match status" value="1"/>
</dbReference>
<evidence type="ECO:0000313" key="3">
    <source>
        <dbReference type="Proteomes" id="UP001300383"/>
    </source>
</evidence>
<dbReference type="InterPro" id="IPR003607">
    <property type="entry name" value="HD/PDEase_dom"/>
</dbReference>
<protein>
    <submittedName>
        <fullName evidence="2">HD domain-containing protein</fullName>
    </submittedName>
</protein>
<accession>A0AAP4BB02</accession>
<keyword evidence="3" id="KW-1185">Reference proteome</keyword>
<dbReference type="SUPFAM" id="SSF109604">
    <property type="entry name" value="HD-domain/PDEase-like"/>
    <property type="match status" value="1"/>
</dbReference>
<dbReference type="RefSeq" id="WP_283231404.1">
    <property type="nucleotide sequence ID" value="NZ_JASGBQ010000022.1"/>
</dbReference>